<sequence>MGKRFDRSVLPDPADFYGNEGLALIGPGLWKTTRCVFHGGSDSMRISMENGAYRCMACGQSGGDVLNYYMEVHGAEFMEAAEALAATLDDGKPQQPRRKTTLTATAALAQIQAEAWFVACTALATADAIKEPAARARLIEASRTIQNVMQEFAE</sequence>
<evidence type="ECO:0000313" key="2">
    <source>
        <dbReference type="EMBL" id="MDN3920402.1"/>
    </source>
</evidence>
<organism evidence="2 3">
    <name type="scientific">Roseateles violae</name>
    <dbReference type="NCBI Taxonomy" id="3058042"/>
    <lineage>
        <taxon>Bacteria</taxon>
        <taxon>Pseudomonadati</taxon>
        <taxon>Pseudomonadota</taxon>
        <taxon>Betaproteobacteria</taxon>
        <taxon>Burkholderiales</taxon>
        <taxon>Sphaerotilaceae</taxon>
        <taxon>Roseateles</taxon>
    </lineage>
</organism>
<reference evidence="2 3" key="1">
    <citation type="submission" date="2023-06" db="EMBL/GenBank/DDBJ databases">
        <title>Pelomonas sp. PFR6 16S ribosomal RNA gene Genome sequencing and assembly.</title>
        <authorList>
            <person name="Woo H."/>
        </authorList>
    </citation>
    <scope>NUCLEOTIDE SEQUENCE [LARGE SCALE GENOMIC DNA]</scope>
    <source>
        <strain evidence="2 3">PFR6</strain>
    </source>
</reference>
<dbReference type="InterPro" id="IPR036977">
    <property type="entry name" value="DNA_primase_Znf_CHC2"/>
</dbReference>
<comment type="caution">
    <text evidence="2">The sequence shown here is derived from an EMBL/GenBank/DDBJ whole genome shotgun (WGS) entry which is preliminary data.</text>
</comment>
<dbReference type="RefSeq" id="WP_290358702.1">
    <property type="nucleotide sequence ID" value="NZ_JAUHHC010000002.1"/>
</dbReference>
<name>A0ABT8DVJ4_9BURK</name>
<evidence type="ECO:0000259" key="1">
    <source>
        <dbReference type="SMART" id="SM00400"/>
    </source>
</evidence>
<feature type="domain" description="Zinc finger CHC2-type" evidence="1">
    <location>
        <begin position="35"/>
        <end position="85"/>
    </location>
</feature>
<dbReference type="EMBL" id="JAUHHC010000002">
    <property type="protein sequence ID" value="MDN3920402.1"/>
    <property type="molecule type" value="Genomic_DNA"/>
</dbReference>
<accession>A0ABT8DVJ4</accession>
<protein>
    <submittedName>
        <fullName evidence="2">CHC2 zinc finger domain-containing protein</fullName>
    </submittedName>
</protein>
<proteinExistence type="predicted"/>
<dbReference type="Proteomes" id="UP001228044">
    <property type="component" value="Unassembled WGS sequence"/>
</dbReference>
<evidence type="ECO:0000313" key="3">
    <source>
        <dbReference type="Proteomes" id="UP001228044"/>
    </source>
</evidence>
<dbReference type="Pfam" id="PF01807">
    <property type="entry name" value="Zn_ribbon_DnaG"/>
    <property type="match status" value="1"/>
</dbReference>
<dbReference type="InterPro" id="IPR002694">
    <property type="entry name" value="Znf_CHC2"/>
</dbReference>
<dbReference type="SUPFAM" id="SSF57783">
    <property type="entry name" value="Zinc beta-ribbon"/>
    <property type="match status" value="1"/>
</dbReference>
<keyword evidence="3" id="KW-1185">Reference proteome</keyword>
<gene>
    <name evidence="2" type="ORF">QWJ38_08955</name>
</gene>
<dbReference type="Gene3D" id="3.90.580.10">
    <property type="entry name" value="Zinc finger, CHC2-type domain"/>
    <property type="match status" value="1"/>
</dbReference>
<dbReference type="SMART" id="SM00400">
    <property type="entry name" value="ZnF_CHCC"/>
    <property type="match status" value="1"/>
</dbReference>